<comment type="caution">
    <text evidence="2">The sequence shown here is derived from an EMBL/GenBank/DDBJ whole genome shotgun (WGS) entry which is preliminary data.</text>
</comment>
<dbReference type="AlphaFoldDB" id="A0A397V6E2"/>
<evidence type="ECO:0000313" key="2">
    <source>
        <dbReference type="EMBL" id="RIB15513.1"/>
    </source>
</evidence>
<dbReference type="OrthoDB" id="2490746at2759"/>
<keyword evidence="1" id="KW-0732">Signal</keyword>
<evidence type="ECO:0008006" key="4">
    <source>
        <dbReference type="Google" id="ProtNLM"/>
    </source>
</evidence>
<feature type="signal peptide" evidence="1">
    <location>
        <begin position="1"/>
        <end position="20"/>
    </location>
</feature>
<proteinExistence type="predicted"/>
<protein>
    <recommendedName>
        <fullName evidence="4">MD-2-related lipid-recognition domain-containing protein</fullName>
    </recommendedName>
</protein>
<reference evidence="2 3" key="1">
    <citation type="submission" date="2018-06" db="EMBL/GenBank/DDBJ databases">
        <title>Comparative genomics reveals the genomic features of Rhizophagus irregularis, R. cerebriforme, R. diaphanum and Gigaspora rosea, and their symbiotic lifestyle signature.</title>
        <authorList>
            <person name="Morin E."/>
            <person name="San Clemente H."/>
            <person name="Chen E.C.H."/>
            <person name="De La Providencia I."/>
            <person name="Hainaut M."/>
            <person name="Kuo A."/>
            <person name="Kohler A."/>
            <person name="Murat C."/>
            <person name="Tang N."/>
            <person name="Roy S."/>
            <person name="Loubradou J."/>
            <person name="Henrissat B."/>
            <person name="Grigoriev I.V."/>
            <person name="Corradi N."/>
            <person name="Roux C."/>
            <person name="Martin F.M."/>
        </authorList>
    </citation>
    <scope>NUCLEOTIDE SEQUENCE [LARGE SCALE GENOMIC DNA]</scope>
    <source>
        <strain evidence="2 3">DAOM 194757</strain>
    </source>
</reference>
<evidence type="ECO:0000256" key="1">
    <source>
        <dbReference type="SAM" id="SignalP"/>
    </source>
</evidence>
<accession>A0A397V6E2</accession>
<dbReference type="EMBL" id="QKWP01000738">
    <property type="protein sequence ID" value="RIB15513.1"/>
    <property type="molecule type" value="Genomic_DNA"/>
</dbReference>
<gene>
    <name evidence="2" type="ORF">C2G38_2093014</name>
</gene>
<sequence length="146" mass="16216">MNKNFTIIFILLTIFSMVKANDGFKNCNVLGSNVTMFDVQFNPDPITAPETSTTNFKISGDIGDFGADHGNIFSLGAYVTVQYRSNSIGVDPYYEFPIPAGNKNFATELNIATHSSVHQEYTLEFNIYDGSDHIGCVMFERSGFKQ</sequence>
<name>A0A397V6E2_9GLOM</name>
<evidence type="ECO:0000313" key="3">
    <source>
        <dbReference type="Proteomes" id="UP000266673"/>
    </source>
</evidence>
<feature type="chain" id="PRO_5017232160" description="MD-2-related lipid-recognition domain-containing protein" evidence="1">
    <location>
        <begin position="21"/>
        <end position="146"/>
    </location>
</feature>
<keyword evidence="3" id="KW-1185">Reference proteome</keyword>
<dbReference type="Proteomes" id="UP000266673">
    <property type="component" value="Unassembled WGS sequence"/>
</dbReference>
<organism evidence="2 3">
    <name type="scientific">Gigaspora rosea</name>
    <dbReference type="NCBI Taxonomy" id="44941"/>
    <lineage>
        <taxon>Eukaryota</taxon>
        <taxon>Fungi</taxon>
        <taxon>Fungi incertae sedis</taxon>
        <taxon>Mucoromycota</taxon>
        <taxon>Glomeromycotina</taxon>
        <taxon>Glomeromycetes</taxon>
        <taxon>Diversisporales</taxon>
        <taxon>Gigasporaceae</taxon>
        <taxon>Gigaspora</taxon>
    </lineage>
</organism>